<evidence type="ECO:0000313" key="2">
    <source>
        <dbReference type="Proteomes" id="UP001596997"/>
    </source>
</evidence>
<gene>
    <name evidence="1" type="ORF">ACFQ1O_01535</name>
</gene>
<reference evidence="2" key="1">
    <citation type="journal article" date="2019" name="Int. J. Syst. Evol. Microbiol.">
        <title>The Global Catalogue of Microorganisms (GCM) 10K type strain sequencing project: providing services to taxonomists for standard genome sequencing and annotation.</title>
        <authorList>
            <consortium name="The Broad Institute Genomics Platform"/>
            <consortium name="The Broad Institute Genome Sequencing Center for Infectious Disease"/>
            <person name="Wu L."/>
            <person name="Ma J."/>
        </authorList>
    </citation>
    <scope>NUCLEOTIDE SEQUENCE [LARGE SCALE GENOMIC DNA]</scope>
    <source>
        <strain evidence="2">CCUG 62114</strain>
    </source>
</reference>
<proteinExistence type="predicted"/>
<organism evidence="1 2">
    <name type="scientific">Pseudofulvibacter geojedonensis</name>
    <dbReference type="NCBI Taxonomy" id="1123758"/>
    <lineage>
        <taxon>Bacteria</taxon>
        <taxon>Pseudomonadati</taxon>
        <taxon>Bacteroidota</taxon>
        <taxon>Flavobacteriia</taxon>
        <taxon>Flavobacteriales</taxon>
        <taxon>Flavobacteriaceae</taxon>
        <taxon>Pseudofulvibacter</taxon>
    </lineage>
</organism>
<name>A0ABW3HYS4_9FLAO</name>
<dbReference type="EMBL" id="JBHTJM010000002">
    <property type="protein sequence ID" value="MFD0962681.1"/>
    <property type="molecule type" value="Genomic_DNA"/>
</dbReference>
<sequence>MDNRTDDLLKIRLGIETASLSDNMRDEERFQNTSIRPAIKFQSDLLIEAFKNYAKKHKCVFYSLSIDKKMVYIENAIQRDMKFRNSLKGMIIGAFTVPEYKQYIQNSSALNKRMMQIVIERLKDNVLLLDNENPPLHKAG</sequence>
<comment type="caution">
    <text evidence="1">The sequence shown here is derived from an EMBL/GenBank/DDBJ whole genome shotgun (WGS) entry which is preliminary data.</text>
</comment>
<dbReference type="Proteomes" id="UP001596997">
    <property type="component" value="Unassembled WGS sequence"/>
</dbReference>
<accession>A0ABW3HYS4</accession>
<keyword evidence="2" id="KW-1185">Reference proteome</keyword>
<evidence type="ECO:0000313" key="1">
    <source>
        <dbReference type="EMBL" id="MFD0962681.1"/>
    </source>
</evidence>
<protein>
    <submittedName>
        <fullName evidence="1">Glyoxalase</fullName>
    </submittedName>
</protein>
<dbReference type="RefSeq" id="WP_377712600.1">
    <property type="nucleotide sequence ID" value="NZ_JBHTJM010000002.1"/>
</dbReference>